<reference evidence="4" key="3">
    <citation type="submission" date="2025-04" db="UniProtKB">
        <authorList>
            <consortium name="RefSeq"/>
        </authorList>
    </citation>
    <scope>IDENTIFICATION</scope>
    <source>
        <strain evidence="4">CBS 304.34</strain>
    </source>
</reference>
<name>A0A6A6Z3M0_9PEZI</name>
<reference evidence="2 4" key="1">
    <citation type="journal article" date="2020" name="Stud. Mycol.">
        <title>101 Dothideomycetes genomes: a test case for predicting lifestyles and emergence of pathogens.</title>
        <authorList>
            <person name="Haridas S."/>
            <person name="Albert R."/>
            <person name="Binder M."/>
            <person name="Bloem J."/>
            <person name="Labutti K."/>
            <person name="Salamov A."/>
            <person name="Andreopoulos B."/>
            <person name="Baker S."/>
            <person name="Barry K."/>
            <person name="Bills G."/>
            <person name="Bluhm B."/>
            <person name="Cannon C."/>
            <person name="Castanera R."/>
            <person name="Culley D."/>
            <person name="Daum C."/>
            <person name="Ezra D."/>
            <person name="Gonzalez J."/>
            <person name="Henrissat B."/>
            <person name="Kuo A."/>
            <person name="Liang C."/>
            <person name="Lipzen A."/>
            <person name="Lutzoni F."/>
            <person name="Magnuson J."/>
            <person name="Mondo S."/>
            <person name="Nolan M."/>
            <person name="Ohm R."/>
            <person name="Pangilinan J."/>
            <person name="Park H.-J."/>
            <person name="Ramirez L."/>
            <person name="Alfaro M."/>
            <person name="Sun H."/>
            <person name="Tritt A."/>
            <person name="Yoshinaga Y."/>
            <person name="Zwiers L.-H."/>
            <person name="Turgeon B."/>
            <person name="Goodwin S."/>
            <person name="Spatafora J."/>
            <person name="Crous P."/>
            <person name="Grigoriev I."/>
        </authorList>
    </citation>
    <scope>NUCLEOTIDE SEQUENCE</scope>
    <source>
        <strain evidence="2 4">CBS 304.34</strain>
    </source>
</reference>
<proteinExistence type="predicted"/>
<dbReference type="OrthoDB" id="5331891at2759"/>
<dbReference type="EMBL" id="MU003694">
    <property type="protein sequence ID" value="KAF2815408.1"/>
    <property type="molecule type" value="Genomic_DNA"/>
</dbReference>
<organism evidence="2">
    <name type="scientific">Mytilinidion resinicola</name>
    <dbReference type="NCBI Taxonomy" id="574789"/>
    <lineage>
        <taxon>Eukaryota</taxon>
        <taxon>Fungi</taxon>
        <taxon>Dikarya</taxon>
        <taxon>Ascomycota</taxon>
        <taxon>Pezizomycotina</taxon>
        <taxon>Dothideomycetes</taxon>
        <taxon>Pleosporomycetidae</taxon>
        <taxon>Mytilinidiales</taxon>
        <taxon>Mytilinidiaceae</taxon>
        <taxon>Mytilinidion</taxon>
    </lineage>
</organism>
<evidence type="ECO:0000313" key="3">
    <source>
        <dbReference type="Proteomes" id="UP000504636"/>
    </source>
</evidence>
<evidence type="ECO:0000313" key="4">
    <source>
        <dbReference type="RefSeq" id="XP_033582372.1"/>
    </source>
</evidence>
<dbReference type="AlphaFoldDB" id="A0A6A6Z3M0"/>
<reference evidence="4" key="2">
    <citation type="submission" date="2020-04" db="EMBL/GenBank/DDBJ databases">
        <authorList>
            <consortium name="NCBI Genome Project"/>
        </authorList>
    </citation>
    <scope>NUCLEOTIDE SEQUENCE</scope>
    <source>
        <strain evidence="4">CBS 304.34</strain>
    </source>
</reference>
<gene>
    <name evidence="2 4" type="ORF">BDZ99DRAFT_495174</name>
</gene>
<dbReference type="InterPro" id="IPR056002">
    <property type="entry name" value="DUF7580"/>
</dbReference>
<dbReference type="RefSeq" id="XP_033582372.1">
    <property type="nucleotide sequence ID" value="XM_033723356.1"/>
</dbReference>
<dbReference type="PANTHER" id="PTHR35186:SF4">
    <property type="entry name" value="PRION-INHIBITION AND PROPAGATION HELO DOMAIN-CONTAINING PROTEIN"/>
    <property type="match status" value="1"/>
</dbReference>
<dbReference type="Pfam" id="PF24476">
    <property type="entry name" value="DUF7580"/>
    <property type="match status" value="1"/>
</dbReference>
<feature type="domain" description="DUF7580" evidence="1">
    <location>
        <begin position="301"/>
        <end position="491"/>
    </location>
</feature>
<evidence type="ECO:0000313" key="2">
    <source>
        <dbReference type="EMBL" id="KAF2815408.1"/>
    </source>
</evidence>
<dbReference type="PANTHER" id="PTHR35186">
    <property type="entry name" value="ANK_REP_REGION DOMAIN-CONTAINING PROTEIN"/>
    <property type="match status" value="1"/>
</dbReference>
<keyword evidence="3" id="KW-1185">Reference proteome</keyword>
<protein>
    <recommendedName>
        <fullName evidence="1">DUF7580 domain-containing protein</fullName>
    </recommendedName>
</protein>
<evidence type="ECO:0000259" key="1">
    <source>
        <dbReference type="Pfam" id="PF24476"/>
    </source>
</evidence>
<accession>A0A6A6Z3M0</accession>
<dbReference type="GeneID" id="54464249"/>
<dbReference type="Proteomes" id="UP000504636">
    <property type="component" value="Unplaced"/>
</dbReference>
<sequence>MPTAVEIGGLVLGVIGACPAVIEVLQLYKGALKTRSSYHEDQVQALLLDLRVQNALFEGSYRILMGHRDTSALRGPNCDWQSISDSIKSKLENDDHWKTYGELIKSIYDCWKALSSHIVKPPAGRLVFNWIDKTNEMLERIRYAINDPSRCDLLNKLRDSNTALDALVRQQKILPVALSLGCTCTSTHAITVELQSIAVARSLAESSGGYTAAPNSPLEMEMIYKPGINGTIPVPMKLELFFTVGRELYLQHTQQGSLQQTPMHCLAQSMEQTLRNCVVGAKADYPISSQGSLRIDISRKQASTHNSPMSLQSLFGDLSLPCFQNGNFFERDRISMAITLICSVLGLHSTPWLSSAWTSNNIEFLPSSGGITRTSLQRPRITIPLQRDSLMNTGSSAPSFGVRNSSLFALGMILLEILMGTSLASRRTANETEIATAWRLEHVVCSKELPFWRKVVSGCLHCPFSGIDMDLASDPPVLLDCVQTEILQPLLKASRALP</sequence>